<keyword evidence="2" id="KW-0472">Membrane</keyword>
<feature type="transmembrane region" description="Helical" evidence="2">
    <location>
        <begin position="183"/>
        <end position="200"/>
    </location>
</feature>
<evidence type="ECO:0000313" key="3">
    <source>
        <dbReference type="EMBL" id="ART59524.1"/>
    </source>
</evidence>
<evidence type="ECO:0000313" key="4">
    <source>
        <dbReference type="Proteomes" id="UP000194440"/>
    </source>
</evidence>
<reference evidence="3" key="1">
    <citation type="submission" date="2017-05" db="EMBL/GenBank/DDBJ databases">
        <title>Polyphasic characterization of four soil-derived phenanthrene-degrading Acidovorax strains and proposal of Acidovorax phenanthrenivorans sp. nov.</title>
        <authorList>
            <person name="Singleton D."/>
            <person name="Lee J."/>
            <person name="Dickey A.N."/>
            <person name="Stroud A."/>
            <person name="Scholl E.H."/>
            <person name="Wright F.A."/>
            <person name="Aitken M.D."/>
        </authorList>
    </citation>
    <scope>NUCLEOTIDE SEQUENCE</scope>
    <source>
        <strain evidence="3">P4</strain>
    </source>
</reference>
<dbReference type="KEGG" id="acip:CBP36_12375"/>
<keyword evidence="4" id="KW-1185">Reference proteome</keyword>
<dbReference type="EMBL" id="CP021366">
    <property type="protein sequence ID" value="ART59524.1"/>
    <property type="molecule type" value="Genomic_DNA"/>
</dbReference>
<proteinExistence type="predicted"/>
<dbReference type="RefSeq" id="WP_086927640.1">
    <property type="nucleotide sequence ID" value="NZ_CP021362.1"/>
</dbReference>
<dbReference type="Proteomes" id="UP000194440">
    <property type="component" value="Chromosome"/>
</dbReference>
<name>A0A240UDE9_9BURK</name>
<dbReference type="AlphaFoldDB" id="A0A240UDE9"/>
<feature type="compositionally biased region" description="Low complexity" evidence="1">
    <location>
        <begin position="130"/>
        <end position="145"/>
    </location>
</feature>
<keyword evidence="2" id="KW-0812">Transmembrane</keyword>
<evidence type="ECO:0000256" key="1">
    <source>
        <dbReference type="SAM" id="MobiDB-lite"/>
    </source>
</evidence>
<keyword evidence="2" id="KW-1133">Transmembrane helix</keyword>
<gene>
    <name evidence="3" type="ORF">CBP36_12375</name>
</gene>
<evidence type="ECO:0000256" key="2">
    <source>
        <dbReference type="SAM" id="Phobius"/>
    </source>
</evidence>
<sequence>MHPQREQKSLSIAVSIAATTFILAVAQSSYAQTTLQLACPPDWNALTELDGPNPDRLILGLKAREWRKEDVEAVLAKTQECQRTSNLPESIKKAELTDIQTRAYPGALAAVERLSQRLQQEAQRTQPVISPAAADAPPQASAPPQVSERELAKQRLEAEFAQQNARSAEIEPQRQVGRSRNDQLWFVGIALAAILAAWYWNRFMRNRCPNCKSTDYETTNVAEVDRWRGTKAVAKTVHRRGGVRGQSYKDVSTQVGVTFVKNQYSCRCRACQTEWTFEKREEK</sequence>
<dbReference type="OrthoDB" id="8859545at2"/>
<protein>
    <submittedName>
        <fullName evidence="3">Uncharacterized protein</fullName>
    </submittedName>
</protein>
<dbReference type="KEGG" id="acis:CBP35_06550"/>
<accession>A0A240UDE9</accession>
<organism evidence="3 4">
    <name type="scientific">Acidovorax carolinensis</name>
    <dbReference type="NCBI Taxonomy" id="553814"/>
    <lineage>
        <taxon>Bacteria</taxon>
        <taxon>Pseudomonadati</taxon>
        <taxon>Pseudomonadota</taxon>
        <taxon>Betaproteobacteria</taxon>
        <taxon>Burkholderiales</taxon>
        <taxon>Comamonadaceae</taxon>
        <taxon>Acidovorax</taxon>
    </lineage>
</organism>
<feature type="region of interest" description="Disordered" evidence="1">
    <location>
        <begin position="121"/>
        <end position="151"/>
    </location>
</feature>